<dbReference type="AlphaFoldDB" id="A0A063BN34"/>
<dbReference type="Gene3D" id="3.30.9.10">
    <property type="entry name" value="D-Amino Acid Oxidase, subunit A, domain 2"/>
    <property type="match status" value="1"/>
</dbReference>
<dbReference type="InterPro" id="IPR006076">
    <property type="entry name" value="FAD-dep_OxRdtase"/>
</dbReference>
<evidence type="ECO:0000313" key="6">
    <source>
        <dbReference type="Proteomes" id="UP000054053"/>
    </source>
</evidence>
<dbReference type="GO" id="GO:0005737">
    <property type="term" value="C:cytoplasm"/>
    <property type="evidence" value="ECO:0007669"/>
    <property type="project" value="TreeGrafter"/>
</dbReference>
<keyword evidence="5" id="KW-1185">Reference proteome</keyword>
<sequence length="475" mass="52119">MAGTKLQEGQSGPPTLQSTHSYWHKNPSTVLQGHRTTSKLPPAADVVVIGTGITGAFAARELMTGGRSVLHLEAREACWGATGRNGGHCQPMVYSSKPSVARFELGTYHFLKAFVAKNNISCDWHTVGGVHALFDDKAFGLVEKVIQRLKLEHPDLAQHAILVKGEKERGVLRIPAAVGAVYQPNAAKLWPYKLVAWVLEKLLQEYPASRYNLQTNTAVEHLQHTGDGGWVVHTPRGQVVAKHVLLASNAYTSYLLPQFTGIITPVRGQVAGLTPPTGDIPLEHTHVWVQGNGTDDYLIQRDDDGFLILGGERFSTAGAEEGIWDDGQVNDEIGAKLRSQLQHSVKLRGPDCAEEEELDAQYEWTGIMGYAKDHYPWVGRVPPSLGGTRDDGDDDDEDEEGARSHLWISAGYTGHGMPTAARCGIRVAEMILGREPTFDMPVEFLASEERARRTKDAKTTIRRSLMDELNALLDD</sequence>
<dbReference type="RefSeq" id="XP_042993562.1">
    <property type="nucleotide sequence ID" value="XM_043137628.1"/>
</dbReference>
<dbReference type="EMBL" id="BBTG02000107">
    <property type="protein sequence ID" value="GAO19460.1"/>
    <property type="molecule type" value="Genomic_DNA"/>
</dbReference>
<accession>A0A063BN34</accession>
<dbReference type="Proteomes" id="UP000054053">
    <property type="component" value="Unassembled WGS sequence"/>
</dbReference>
<proteinExistence type="predicted"/>
<feature type="domain" description="FAD dependent oxidoreductase" evidence="2">
    <location>
        <begin position="45"/>
        <end position="430"/>
    </location>
</feature>
<feature type="compositionally biased region" description="Polar residues" evidence="1">
    <location>
        <begin position="7"/>
        <end position="22"/>
    </location>
</feature>
<dbReference type="PANTHER" id="PTHR13847:SF129">
    <property type="entry name" value="FAD DEPENDENT OXIDOREDUCTASE"/>
    <property type="match status" value="1"/>
</dbReference>
<dbReference type="EMBL" id="CP072753">
    <property type="protein sequence ID" value="QUC15889.1"/>
    <property type="molecule type" value="Genomic_DNA"/>
</dbReference>
<reference evidence="3" key="1">
    <citation type="journal article" date="2016" name="Genome Announc.">
        <title>Genome Sequence of Ustilaginoidea virens IPU010, a Rice Pathogenic Fungus Causing False Smut.</title>
        <authorList>
            <person name="Kumagai T."/>
            <person name="Ishii T."/>
            <person name="Terai G."/>
            <person name="Umemura M."/>
            <person name="Machida M."/>
            <person name="Asai K."/>
        </authorList>
    </citation>
    <scope>NUCLEOTIDE SEQUENCE [LARGE SCALE GENOMIC DNA]</scope>
    <source>
        <strain evidence="3">IPU010</strain>
    </source>
</reference>
<protein>
    <recommendedName>
        <fullName evidence="2">FAD dependent oxidoreductase domain-containing protein</fullName>
    </recommendedName>
</protein>
<dbReference type="Gene3D" id="3.50.50.60">
    <property type="entry name" value="FAD/NAD(P)-binding domain"/>
    <property type="match status" value="1"/>
</dbReference>
<evidence type="ECO:0000313" key="3">
    <source>
        <dbReference type="EMBL" id="GAO19460.1"/>
    </source>
</evidence>
<organism evidence="3 6">
    <name type="scientific">Ustilaginoidea virens</name>
    <name type="common">Rice false smut fungus</name>
    <name type="synonym">Villosiclava virens</name>
    <dbReference type="NCBI Taxonomy" id="1159556"/>
    <lineage>
        <taxon>Eukaryota</taxon>
        <taxon>Fungi</taxon>
        <taxon>Dikarya</taxon>
        <taxon>Ascomycota</taxon>
        <taxon>Pezizomycotina</taxon>
        <taxon>Sordariomycetes</taxon>
        <taxon>Hypocreomycetidae</taxon>
        <taxon>Hypocreales</taxon>
        <taxon>Clavicipitaceae</taxon>
        <taxon>Ustilaginoidea</taxon>
    </lineage>
</organism>
<dbReference type="HOGENOM" id="CLU_022730_3_0_1"/>
<dbReference type="Proteomes" id="UP000027002">
    <property type="component" value="Chromosome 1"/>
</dbReference>
<reference evidence="6" key="2">
    <citation type="journal article" date="2016" name="Genome Announc.">
        <title>Genome sequence of Ustilaginoidea virens IPU010, a rice pathogenic fungus causing false smut.</title>
        <authorList>
            <person name="Kumagai T."/>
            <person name="Ishii T."/>
            <person name="Terai G."/>
            <person name="Umemura M."/>
            <person name="Machida M."/>
            <person name="Asai K."/>
        </authorList>
    </citation>
    <scope>NUCLEOTIDE SEQUENCE [LARGE SCALE GENOMIC DNA]</scope>
    <source>
        <strain evidence="6">IPU010</strain>
    </source>
</reference>
<dbReference type="SUPFAM" id="SSF51905">
    <property type="entry name" value="FAD/NAD(P)-binding domain"/>
    <property type="match status" value="1"/>
</dbReference>
<evidence type="ECO:0000259" key="2">
    <source>
        <dbReference type="Pfam" id="PF01266"/>
    </source>
</evidence>
<dbReference type="OrthoDB" id="429143at2759"/>
<dbReference type="KEGG" id="uvi:66060908"/>
<gene>
    <name evidence="4" type="ORF">UV8b_00130</name>
    <name evidence="3" type="ORF">UVI_02064150</name>
</gene>
<evidence type="ECO:0000256" key="1">
    <source>
        <dbReference type="SAM" id="MobiDB-lite"/>
    </source>
</evidence>
<feature type="region of interest" description="Disordered" evidence="1">
    <location>
        <begin position="381"/>
        <end position="401"/>
    </location>
</feature>
<feature type="compositionally biased region" description="Acidic residues" evidence="1">
    <location>
        <begin position="391"/>
        <end position="400"/>
    </location>
</feature>
<evidence type="ECO:0000313" key="4">
    <source>
        <dbReference type="EMBL" id="QUC15889.1"/>
    </source>
</evidence>
<dbReference type="STRING" id="1159556.A0A063BN34"/>
<evidence type="ECO:0000313" key="5">
    <source>
        <dbReference type="Proteomes" id="UP000027002"/>
    </source>
</evidence>
<dbReference type="Pfam" id="PF01266">
    <property type="entry name" value="DAO"/>
    <property type="match status" value="1"/>
</dbReference>
<dbReference type="PANTHER" id="PTHR13847">
    <property type="entry name" value="SARCOSINE DEHYDROGENASE-RELATED"/>
    <property type="match status" value="1"/>
</dbReference>
<reference evidence="4" key="3">
    <citation type="submission" date="2020-03" db="EMBL/GenBank/DDBJ databases">
        <title>A mixture of massive structural variations and highly conserved coding sequences in Ustilaginoidea virens genome.</title>
        <authorList>
            <person name="Zhang K."/>
            <person name="Zhao Z."/>
            <person name="Zhang Z."/>
            <person name="Li Y."/>
            <person name="Hsiang T."/>
            <person name="Sun W."/>
        </authorList>
    </citation>
    <scope>NUCLEOTIDE SEQUENCE</scope>
    <source>
        <strain evidence="4">UV-8b</strain>
    </source>
</reference>
<dbReference type="GeneID" id="66060908"/>
<dbReference type="InterPro" id="IPR036188">
    <property type="entry name" value="FAD/NAD-bd_sf"/>
</dbReference>
<feature type="region of interest" description="Disordered" evidence="1">
    <location>
        <begin position="1"/>
        <end position="22"/>
    </location>
</feature>
<name>A0A063BN34_USTVR</name>